<dbReference type="InterPro" id="IPR056003">
    <property type="entry name" value="CT398_CC_hairpin"/>
</dbReference>
<sequence length="253" mass="29025">MSVETGQTQRIMNSDLEKLINLQVKDSDIARKEALLKILPDEIKKSYSSAQDAKTALEEFDNTNEANSRLSRDLEAQVEDHKEKIAQSKSKLPTVKTNVEYRALLKEQDNFEKKIVQLEEKQLELMEILESDSGARGSLEKVYNEEEGKFKIIQKEKEAAIEEVKAALERLIEERQGIIDGITPDIYANYEKVMRARDGIGVARIADMLCQGCNQTIPPREYYEIKSSDKIHQCPHCSRFLYYEAEKTDSEET</sequence>
<reference evidence="4" key="1">
    <citation type="submission" date="2018-06" db="EMBL/GenBank/DDBJ databases">
        <authorList>
            <person name="Zhirakovskaya E."/>
        </authorList>
    </citation>
    <scope>NUCLEOTIDE SEQUENCE</scope>
</reference>
<evidence type="ECO:0000259" key="3">
    <source>
        <dbReference type="Pfam" id="PF24481"/>
    </source>
</evidence>
<name>A0A3B1CGP0_9ZZZZ</name>
<dbReference type="AlphaFoldDB" id="A0A3B1CGP0"/>
<evidence type="ECO:0000259" key="2">
    <source>
        <dbReference type="Pfam" id="PF02591"/>
    </source>
</evidence>
<feature type="domain" description="CT398-like coiled coil hairpin" evidence="3">
    <location>
        <begin position="29"/>
        <end position="195"/>
    </location>
</feature>
<dbReference type="EMBL" id="UOGE01000028">
    <property type="protein sequence ID" value="VAX17935.1"/>
    <property type="molecule type" value="Genomic_DNA"/>
</dbReference>
<feature type="domain" description="C4-type zinc ribbon" evidence="2">
    <location>
        <begin position="210"/>
        <end position="241"/>
    </location>
</feature>
<organism evidence="4">
    <name type="scientific">hydrothermal vent metagenome</name>
    <dbReference type="NCBI Taxonomy" id="652676"/>
    <lineage>
        <taxon>unclassified sequences</taxon>
        <taxon>metagenomes</taxon>
        <taxon>ecological metagenomes</taxon>
    </lineage>
</organism>
<dbReference type="InterPro" id="IPR003743">
    <property type="entry name" value="Zf-RING_7"/>
</dbReference>
<dbReference type="Pfam" id="PF24481">
    <property type="entry name" value="CT398_CC"/>
    <property type="match status" value="1"/>
</dbReference>
<accession>A0A3B1CGP0</accession>
<dbReference type="PANTHER" id="PTHR39082">
    <property type="entry name" value="PHOSPHOLIPASE C-BETA-2-RELATED"/>
    <property type="match status" value="1"/>
</dbReference>
<feature type="coiled-coil region" evidence="1">
    <location>
        <begin position="64"/>
        <end position="174"/>
    </location>
</feature>
<dbReference type="Gene3D" id="1.10.287.1490">
    <property type="match status" value="1"/>
</dbReference>
<dbReference type="InterPro" id="IPR052376">
    <property type="entry name" value="Oxidative_Scav/Glycosyltrans"/>
</dbReference>
<evidence type="ECO:0000256" key="1">
    <source>
        <dbReference type="SAM" id="Coils"/>
    </source>
</evidence>
<gene>
    <name evidence="4" type="ORF">MNBD_NITROSPINAE02-629</name>
</gene>
<keyword evidence="1" id="KW-0175">Coiled coil</keyword>
<protein>
    <submittedName>
        <fullName evidence="4">Uncharacterized protein</fullName>
    </submittedName>
</protein>
<proteinExistence type="predicted"/>
<evidence type="ECO:0000313" key="4">
    <source>
        <dbReference type="EMBL" id="VAX17935.1"/>
    </source>
</evidence>
<dbReference type="PANTHER" id="PTHR39082:SF1">
    <property type="entry name" value="SCAVENGER RECEPTOR CLASS A MEMBER 3"/>
    <property type="match status" value="1"/>
</dbReference>
<dbReference type="Pfam" id="PF02591">
    <property type="entry name" value="Zn_ribbon_9"/>
    <property type="match status" value="1"/>
</dbReference>